<protein>
    <submittedName>
        <fullName evidence="2">Uncharacterized protein</fullName>
    </submittedName>
</protein>
<dbReference type="WBParaSite" id="ES5_v2.g29079.t1">
    <property type="protein sequence ID" value="ES5_v2.g29079.t1"/>
    <property type="gene ID" value="ES5_v2.g29079"/>
</dbReference>
<accession>A0AC34GH66</accession>
<sequence>MRAQNGKDYLGYLDMGTDIA</sequence>
<proteinExistence type="predicted"/>
<reference evidence="2" key="1">
    <citation type="submission" date="2022-11" db="UniProtKB">
        <authorList>
            <consortium name="WormBaseParasite"/>
        </authorList>
    </citation>
    <scope>IDENTIFICATION</scope>
</reference>
<evidence type="ECO:0000313" key="1">
    <source>
        <dbReference type="Proteomes" id="UP000887579"/>
    </source>
</evidence>
<name>A0AC34GH66_9BILA</name>
<organism evidence="1 2">
    <name type="scientific">Panagrolaimus sp. ES5</name>
    <dbReference type="NCBI Taxonomy" id="591445"/>
    <lineage>
        <taxon>Eukaryota</taxon>
        <taxon>Metazoa</taxon>
        <taxon>Ecdysozoa</taxon>
        <taxon>Nematoda</taxon>
        <taxon>Chromadorea</taxon>
        <taxon>Rhabditida</taxon>
        <taxon>Tylenchina</taxon>
        <taxon>Panagrolaimomorpha</taxon>
        <taxon>Panagrolaimoidea</taxon>
        <taxon>Panagrolaimidae</taxon>
        <taxon>Panagrolaimus</taxon>
    </lineage>
</organism>
<evidence type="ECO:0000313" key="2">
    <source>
        <dbReference type="WBParaSite" id="ES5_v2.g29079.t1"/>
    </source>
</evidence>
<dbReference type="Proteomes" id="UP000887579">
    <property type="component" value="Unplaced"/>
</dbReference>